<protein>
    <recommendedName>
        <fullName evidence="4">Outer membrane protein beta-barrel domain-containing protein</fullName>
    </recommendedName>
</protein>
<feature type="signal peptide" evidence="1">
    <location>
        <begin position="1"/>
        <end position="19"/>
    </location>
</feature>
<keyword evidence="3" id="KW-1185">Reference proteome</keyword>
<sequence>MRTLTILAVLLMAAGFAYAQDDYYDNEVETIFSNQRSYGGYGAFSIGYTKIGGRDAMVAGARGAFIFDHSFAIGLAGYGFVNDLEYHNYQTNLEDRLFLAGGYGGVFFEPIIGGTKPVHVSFPIVVGMGGISLAEHTGWGWNHDYYNDYQEYDTDLFFVFEPGVELEFNLTRFFRIATYGSYRLTSDIELYDTNPDVLRNFNVGMTFKFGKF</sequence>
<evidence type="ECO:0000313" key="3">
    <source>
        <dbReference type="Proteomes" id="UP000474630"/>
    </source>
</evidence>
<evidence type="ECO:0000256" key="1">
    <source>
        <dbReference type="SAM" id="SignalP"/>
    </source>
</evidence>
<proteinExistence type="predicted"/>
<dbReference type="KEGG" id="drc:G0Q07_19470"/>
<reference evidence="2 3" key="1">
    <citation type="submission" date="2020-02" db="EMBL/GenBank/DDBJ databases">
        <title>Genome sequencing for Draconibacterium sp. strain M1.</title>
        <authorList>
            <person name="Park S.-J."/>
        </authorList>
    </citation>
    <scope>NUCLEOTIDE SEQUENCE [LARGE SCALE GENOMIC DNA]</scope>
    <source>
        <strain evidence="2 3">M1</strain>
    </source>
</reference>
<evidence type="ECO:0000313" key="2">
    <source>
        <dbReference type="EMBL" id="QIA09752.1"/>
    </source>
</evidence>
<gene>
    <name evidence="2" type="ORF">G0Q07_19470</name>
</gene>
<name>A0A6C0RIR9_9BACT</name>
<dbReference type="EMBL" id="CP048409">
    <property type="protein sequence ID" value="QIA09752.1"/>
    <property type="molecule type" value="Genomic_DNA"/>
</dbReference>
<organism evidence="2 3">
    <name type="scientific">Draconibacterium halophilum</name>
    <dbReference type="NCBI Taxonomy" id="2706887"/>
    <lineage>
        <taxon>Bacteria</taxon>
        <taxon>Pseudomonadati</taxon>
        <taxon>Bacteroidota</taxon>
        <taxon>Bacteroidia</taxon>
        <taxon>Marinilabiliales</taxon>
        <taxon>Prolixibacteraceae</taxon>
        <taxon>Draconibacterium</taxon>
    </lineage>
</organism>
<accession>A0A6C0RIR9</accession>
<dbReference type="Proteomes" id="UP000474630">
    <property type="component" value="Chromosome"/>
</dbReference>
<keyword evidence="1" id="KW-0732">Signal</keyword>
<feature type="chain" id="PRO_5025528804" description="Outer membrane protein beta-barrel domain-containing protein" evidence="1">
    <location>
        <begin position="20"/>
        <end position="212"/>
    </location>
</feature>
<dbReference type="RefSeq" id="WP_163348721.1">
    <property type="nucleotide sequence ID" value="NZ_CP048409.1"/>
</dbReference>
<dbReference type="AlphaFoldDB" id="A0A6C0RIR9"/>
<evidence type="ECO:0008006" key="4">
    <source>
        <dbReference type="Google" id="ProtNLM"/>
    </source>
</evidence>